<evidence type="ECO:0000256" key="2">
    <source>
        <dbReference type="ARBA" id="ARBA00004687"/>
    </source>
</evidence>
<keyword evidence="11 13" id="KW-0472">Membrane</keyword>
<feature type="transmembrane region" description="Helical" evidence="13">
    <location>
        <begin position="438"/>
        <end position="459"/>
    </location>
</feature>
<name>A0AAD5THD6_9FUNG</name>
<evidence type="ECO:0000256" key="9">
    <source>
        <dbReference type="ARBA" id="ARBA00022824"/>
    </source>
</evidence>
<evidence type="ECO:0000256" key="6">
    <source>
        <dbReference type="ARBA" id="ARBA00022676"/>
    </source>
</evidence>
<feature type="transmembrane region" description="Helical" evidence="13">
    <location>
        <begin position="6"/>
        <end position="26"/>
    </location>
</feature>
<feature type="transmembrane region" description="Helical" evidence="13">
    <location>
        <begin position="241"/>
        <end position="266"/>
    </location>
</feature>
<evidence type="ECO:0000256" key="13">
    <source>
        <dbReference type="RuleBase" id="RU365064"/>
    </source>
</evidence>
<evidence type="ECO:0000256" key="5">
    <source>
        <dbReference type="ARBA" id="ARBA00022502"/>
    </source>
</evidence>
<dbReference type="PANTHER" id="PTHR12886">
    <property type="entry name" value="PIG-M MANNOSYLTRANSFERASE"/>
    <property type="match status" value="1"/>
</dbReference>
<dbReference type="GO" id="GO:0051751">
    <property type="term" value="F:alpha-1,4-mannosyltransferase activity"/>
    <property type="evidence" value="ECO:0007669"/>
    <property type="project" value="InterPro"/>
</dbReference>
<evidence type="ECO:0000256" key="4">
    <source>
        <dbReference type="ARBA" id="ARBA00013797"/>
    </source>
</evidence>
<evidence type="ECO:0000256" key="12">
    <source>
        <dbReference type="ARBA" id="ARBA00025399"/>
    </source>
</evidence>
<keyword evidence="17" id="KW-1185">Reference proteome</keyword>
<keyword evidence="6 13" id="KW-0328">Glycosyltransferase</keyword>
<proteinExistence type="inferred from homology"/>
<protein>
    <recommendedName>
        <fullName evidence="4 13">GPI mannosyltransferase 1</fullName>
        <ecNumber evidence="13">2.4.1.-</ecNumber>
    </recommendedName>
    <alternativeName>
        <fullName evidence="13">GPI mannosyltransferase I</fullName>
    </alternativeName>
</protein>
<feature type="transmembrane region" description="Helical" evidence="13">
    <location>
        <begin position="465"/>
        <end position="482"/>
    </location>
</feature>
<keyword evidence="7 13" id="KW-0808">Transferase</keyword>
<evidence type="ECO:0000256" key="11">
    <source>
        <dbReference type="ARBA" id="ARBA00023136"/>
    </source>
</evidence>
<comment type="caution">
    <text evidence="16">The sequence shown here is derived from an EMBL/GenBank/DDBJ whole genome shotgun (WGS) entry which is preliminary data.</text>
</comment>
<evidence type="ECO:0000256" key="3">
    <source>
        <dbReference type="ARBA" id="ARBA00011071"/>
    </source>
</evidence>
<feature type="compositionally biased region" description="Low complexity" evidence="14">
    <location>
        <begin position="395"/>
        <end position="404"/>
    </location>
</feature>
<dbReference type="GO" id="GO:0004376">
    <property type="term" value="F:GPI mannosyltransferase activity"/>
    <property type="evidence" value="ECO:0007669"/>
    <property type="project" value="InterPro"/>
</dbReference>
<comment type="subcellular location">
    <subcellularLocation>
        <location evidence="1 13">Endoplasmic reticulum membrane</location>
        <topology evidence="1 13">Multi-pass membrane protein</topology>
    </subcellularLocation>
</comment>
<dbReference type="AlphaFoldDB" id="A0AAD5THD6"/>
<dbReference type="EMBL" id="JADGJQ010000051">
    <property type="protein sequence ID" value="KAJ3175475.1"/>
    <property type="molecule type" value="Genomic_DNA"/>
</dbReference>
<feature type="transmembrane region" description="Helical" evidence="13">
    <location>
        <begin position="278"/>
        <end position="299"/>
    </location>
</feature>
<dbReference type="Pfam" id="PF10181">
    <property type="entry name" value="PIG-H"/>
    <property type="match status" value="1"/>
</dbReference>
<dbReference type="GO" id="GO:1990529">
    <property type="term" value="C:glycosylphosphatidylinositol-mannosyltransferase I complex"/>
    <property type="evidence" value="ECO:0007669"/>
    <property type="project" value="TreeGrafter"/>
</dbReference>
<keyword evidence="9 13" id="KW-0256">Endoplasmic reticulum</keyword>
<gene>
    <name evidence="16" type="ORF">HDU87_006138</name>
</gene>
<keyword evidence="5 13" id="KW-0337">GPI-anchor biosynthesis</keyword>
<feature type="domain" description="Phosphatidylinositol N-acetylglucosaminyltransferase subunit H conserved" evidence="15">
    <location>
        <begin position="491"/>
        <end position="553"/>
    </location>
</feature>
<evidence type="ECO:0000256" key="8">
    <source>
        <dbReference type="ARBA" id="ARBA00022692"/>
    </source>
</evidence>
<sequence>MPSLTLARTVGLSILLHVGFLIYGALQDRHPVVKFTDIDYLVFSDGALFVSQNLSPYLRATYRYTPVLAWLVVPNVLHPVWGKLLFCACNLVTGCVMHHTLVARGMQGARAAKYAAVWLLNPFVVAISTRGNAESVVSVLVMTTLWALVARRRRLAAVLFGVGVHFKVFPIIYALPIWLMLQAGVGKAQKMKTRSANDVGAAIRSFFNPVRYGSEFLHETYLYHITRKDHRHNFSLYFYHMYLSSVLPASAQGAAAGVFVSILSFLPQLGLVSVLGAMLAKDIAMACFAQTFAFVMLNKVCTSQAYRLEHLGHNTFRELWAASAVFYLVNAVTLAAFVRYHRFEPVFDSAGAVRQVFHDGRLRQRQAGPLTKPPRMPSKRSKDPLPALQFEETRTSSPTSTSPSRKNEPPPPPELVLEETYLGQGLVRFTVKRNKPSGSITALDVLAGVCGVVLFVQMYNGRLPALPISLLLLFFSGLRVASRMQTVRHESITFMESFGITLEQAAAFGKKQTFIPLTDIINVVINEAITRWTIKYYLAIIVKDKPELVVVFEVRCKRSDCCRGSPG</sequence>
<dbReference type="PANTHER" id="PTHR12886:SF0">
    <property type="entry name" value="GPI MANNOSYLTRANSFERASE 1"/>
    <property type="match status" value="1"/>
</dbReference>
<dbReference type="InterPro" id="IPR007704">
    <property type="entry name" value="PIG-M"/>
</dbReference>
<dbReference type="GO" id="GO:0005789">
    <property type="term" value="C:endoplasmic reticulum membrane"/>
    <property type="evidence" value="ECO:0007669"/>
    <property type="project" value="UniProtKB-SubCell"/>
</dbReference>
<keyword evidence="10 13" id="KW-1133">Transmembrane helix</keyword>
<evidence type="ECO:0000256" key="7">
    <source>
        <dbReference type="ARBA" id="ARBA00022679"/>
    </source>
</evidence>
<feature type="region of interest" description="Disordered" evidence="14">
    <location>
        <begin position="364"/>
        <end position="415"/>
    </location>
</feature>
<organism evidence="16 17">
    <name type="scientific">Geranomyces variabilis</name>
    <dbReference type="NCBI Taxonomy" id="109894"/>
    <lineage>
        <taxon>Eukaryota</taxon>
        <taxon>Fungi</taxon>
        <taxon>Fungi incertae sedis</taxon>
        <taxon>Chytridiomycota</taxon>
        <taxon>Chytridiomycota incertae sedis</taxon>
        <taxon>Chytridiomycetes</taxon>
        <taxon>Spizellomycetales</taxon>
        <taxon>Powellomycetaceae</taxon>
        <taxon>Geranomyces</taxon>
    </lineage>
</organism>
<evidence type="ECO:0000259" key="15">
    <source>
        <dbReference type="Pfam" id="PF10181"/>
    </source>
</evidence>
<evidence type="ECO:0000313" key="16">
    <source>
        <dbReference type="EMBL" id="KAJ3175475.1"/>
    </source>
</evidence>
<reference evidence="16" key="1">
    <citation type="submission" date="2020-05" db="EMBL/GenBank/DDBJ databases">
        <title>Phylogenomic resolution of chytrid fungi.</title>
        <authorList>
            <person name="Stajich J.E."/>
            <person name="Amses K."/>
            <person name="Simmons R."/>
            <person name="Seto K."/>
            <person name="Myers J."/>
            <person name="Bonds A."/>
            <person name="Quandt C.A."/>
            <person name="Barry K."/>
            <person name="Liu P."/>
            <person name="Grigoriev I."/>
            <person name="Longcore J.E."/>
            <person name="James T.Y."/>
        </authorList>
    </citation>
    <scope>NUCLEOTIDE SEQUENCE</scope>
    <source>
        <strain evidence="16">JEL0379</strain>
    </source>
</reference>
<evidence type="ECO:0000256" key="1">
    <source>
        <dbReference type="ARBA" id="ARBA00004477"/>
    </source>
</evidence>
<comment type="similarity">
    <text evidence="3 13">Belongs to the PIGM family.</text>
</comment>
<dbReference type="GO" id="GO:0006506">
    <property type="term" value="P:GPI anchor biosynthetic process"/>
    <property type="evidence" value="ECO:0007669"/>
    <property type="project" value="UniProtKB-KW"/>
</dbReference>
<dbReference type="Pfam" id="PF05007">
    <property type="entry name" value="Mannosyl_trans"/>
    <property type="match status" value="1"/>
</dbReference>
<feature type="transmembrane region" description="Helical" evidence="13">
    <location>
        <begin position="319"/>
        <end position="338"/>
    </location>
</feature>
<evidence type="ECO:0000256" key="14">
    <source>
        <dbReference type="SAM" id="MobiDB-lite"/>
    </source>
</evidence>
<keyword evidence="8 13" id="KW-0812">Transmembrane</keyword>
<feature type="transmembrane region" description="Helical" evidence="13">
    <location>
        <begin position="157"/>
        <end position="181"/>
    </location>
</feature>
<dbReference type="Proteomes" id="UP001212152">
    <property type="component" value="Unassembled WGS sequence"/>
</dbReference>
<accession>A0AAD5THD6</accession>
<comment type="pathway">
    <text evidence="2 13">Glycolipid biosynthesis; glycosylphosphatidylinositol-anchor biosynthesis.</text>
</comment>
<evidence type="ECO:0000256" key="10">
    <source>
        <dbReference type="ARBA" id="ARBA00022989"/>
    </source>
</evidence>
<dbReference type="InterPro" id="IPR019328">
    <property type="entry name" value="PIGH-H_dom"/>
</dbReference>
<dbReference type="EC" id="2.4.1.-" evidence="13"/>
<evidence type="ECO:0000313" key="17">
    <source>
        <dbReference type="Proteomes" id="UP001212152"/>
    </source>
</evidence>
<comment type="function">
    <text evidence="12 13">Mannosyltransferase involved in glycosylphosphatidylinositol-anchor biosynthesis. Transfers the first alpha-1,4-mannose to GlcN-acyl-PI during GPI precursor assembly. Required for cell wall integrity.</text>
</comment>